<gene>
    <name evidence="1" type="ORF">BO95DRAFT_461869</name>
</gene>
<proteinExistence type="predicted"/>
<organism evidence="1 2">
    <name type="scientific">Aspergillus brunneoviolaceus CBS 621.78</name>
    <dbReference type="NCBI Taxonomy" id="1450534"/>
    <lineage>
        <taxon>Eukaryota</taxon>
        <taxon>Fungi</taxon>
        <taxon>Dikarya</taxon>
        <taxon>Ascomycota</taxon>
        <taxon>Pezizomycotina</taxon>
        <taxon>Eurotiomycetes</taxon>
        <taxon>Eurotiomycetidae</taxon>
        <taxon>Eurotiales</taxon>
        <taxon>Aspergillaceae</taxon>
        <taxon>Aspergillus</taxon>
        <taxon>Aspergillus subgen. Circumdati</taxon>
    </lineage>
</organism>
<sequence length="693" mass="75994">MSSHLDLLKQTWALLDRFSKVGDQVVMGEDELTLAAVVAVSRASTKVSVQKSPELMQRLVRCVDTMNAELERGGQIYGVNTGCGGNANTRTSKLQIIQHSFFQHHQAGILPQLVYPRGNTLRDMNQESQSLSPEITRGTILLRCNSLLRGHSAVRIEVIDLLLRVLSEGYVPLIPLRGSISASGDLSPLSYVGGLVEGNADVFVRFEEEDGKQTIIPAADTLQRLGLDPLKLNAKEGLGIMNGTAVSTAAAGLALYDCHQMALLAQVLTAMATEALLGTVDNYHEFIARCRPHSGQTEVARNIRGFLRGSALCHETDPKKTGLVQDGYSLRTAPQWIGPHLEDLMLAARQIDVELNSTTDNPLIDVEGQRFHHGGNFQAASVTSAMEKCRSGLVMLGKMIQGQCEELTNPSLSRGLPANLALDDPSLSFTVKGLDINMTAYYSELAFLSNSISNHVHSAEMNNQSVNSLALVAARYTGECVQVLSMMYAAHLYILCQALDIRALSMEFFAKAKAKSSTLYQEIFGGGLELALIDFELVWTQVISTWDQTGHLDLADRCNHVAMQSFAHLLDVEMREINASSPTLCGQIKLWKDRLVELMATCYDETRQEFIKSPSTCTYLGEASKTMYQLVRCDLEIPLHQGISDHPPLAAAAGECEGKRTIGSYVSRIYVALREARYVERLRTLVAAECKAE</sequence>
<protein>
    <submittedName>
        <fullName evidence="1">Phenylalanine ammonia-lyase</fullName>
    </submittedName>
</protein>
<dbReference type="Proteomes" id="UP000249057">
    <property type="component" value="Unassembled WGS sequence"/>
</dbReference>
<name>A0ACD1GDZ3_9EURO</name>
<accession>A0ACD1GDZ3</accession>
<reference evidence="1" key="1">
    <citation type="submission" date="2018-02" db="EMBL/GenBank/DDBJ databases">
        <title>The genomes of Aspergillus section Nigri reveals drivers in fungal speciation.</title>
        <authorList>
            <consortium name="DOE Joint Genome Institute"/>
            <person name="Vesth T.C."/>
            <person name="Nybo J."/>
            <person name="Theobald S."/>
            <person name="Brandl J."/>
            <person name="Frisvad J.C."/>
            <person name="Nielsen K.F."/>
            <person name="Lyhne E.K."/>
            <person name="Kogle M.E."/>
            <person name="Kuo A."/>
            <person name="Riley R."/>
            <person name="Clum A."/>
            <person name="Nolan M."/>
            <person name="Lipzen A."/>
            <person name="Salamov A."/>
            <person name="Henrissat B."/>
            <person name="Wiebenga A."/>
            <person name="De vries R.P."/>
            <person name="Grigoriev I.V."/>
            <person name="Mortensen U.H."/>
            <person name="Andersen M.R."/>
            <person name="Baker S.E."/>
        </authorList>
    </citation>
    <scope>NUCLEOTIDE SEQUENCE</scope>
    <source>
        <strain evidence="1">CBS 621.78</strain>
    </source>
</reference>
<keyword evidence="2" id="KW-1185">Reference proteome</keyword>
<evidence type="ECO:0000313" key="2">
    <source>
        <dbReference type="Proteomes" id="UP000249057"/>
    </source>
</evidence>
<dbReference type="EMBL" id="KZ825329">
    <property type="protein sequence ID" value="RAH47486.1"/>
    <property type="molecule type" value="Genomic_DNA"/>
</dbReference>
<evidence type="ECO:0000313" key="1">
    <source>
        <dbReference type="EMBL" id="RAH47486.1"/>
    </source>
</evidence>